<dbReference type="SMART" id="SM00333">
    <property type="entry name" value="TUDOR"/>
    <property type="match status" value="1"/>
</dbReference>
<evidence type="ECO:0000313" key="3">
    <source>
        <dbReference type="Proteomes" id="UP000504631"/>
    </source>
</evidence>
<name>A0A6J3KF64_9HYME</name>
<feature type="domain" description="Tudor" evidence="2">
    <location>
        <begin position="298"/>
        <end position="355"/>
    </location>
</feature>
<dbReference type="Gene3D" id="2.30.30.140">
    <property type="match status" value="1"/>
</dbReference>
<evidence type="ECO:0000313" key="4">
    <source>
        <dbReference type="RefSeq" id="XP_033350609.1"/>
    </source>
</evidence>
<dbReference type="InterPro" id="IPR002999">
    <property type="entry name" value="Tudor"/>
</dbReference>
<organism evidence="3 4">
    <name type="scientific">Bombus vosnesenskii</name>
    <dbReference type="NCBI Taxonomy" id="207650"/>
    <lineage>
        <taxon>Eukaryota</taxon>
        <taxon>Metazoa</taxon>
        <taxon>Ecdysozoa</taxon>
        <taxon>Arthropoda</taxon>
        <taxon>Hexapoda</taxon>
        <taxon>Insecta</taxon>
        <taxon>Pterygota</taxon>
        <taxon>Neoptera</taxon>
        <taxon>Endopterygota</taxon>
        <taxon>Hymenoptera</taxon>
        <taxon>Apocrita</taxon>
        <taxon>Aculeata</taxon>
        <taxon>Apoidea</taxon>
        <taxon>Anthophila</taxon>
        <taxon>Apidae</taxon>
        <taxon>Bombus</taxon>
        <taxon>Pyrobombus</taxon>
    </lineage>
</organism>
<accession>A0A6J3KF64</accession>
<protein>
    <submittedName>
        <fullName evidence="4">Uncharacterized protein LOC117233971 isoform X1</fullName>
    </submittedName>
</protein>
<dbReference type="GeneID" id="117233971"/>
<gene>
    <name evidence="4" type="primary">LOC117233971</name>
</gene>
<evidence type="ECO:0000259" key="2">
    <source>
        <dbReference type="PROSITE" id="PS50304"/>
    </source>
</evidence>
<dbReference type="AlphaFoldDB" id="A0A6J3KF64"/>
<dbReference type="SUPFAM" id="SSF63748">
    <property type="entry name" value="Tudor/PWWP/MBT"/>
    <property type="match status" value="1"/>
</dbReference>
<reference evidence="4" key="1">
    <citation type="submission" date="2025-08" db="UniProtKB">
        <authorList>
            <consortium name="RefSeq"/>
        </authorList>
    </citation>
    <scope>IDENTIFICATION</scope>
    <source>
        <tissue evidence="4">Muscle</tissue>
    </source>
</reference>
<dbReference type="KEGG" id="bvk:117233971"/>
<sequence>MTSIESNKVTNVEVQNGTNTSTSQVITTNNDQNPNTSTIAKVDGETVVSSDLFAYDPAKYSFCREKSIVNILKVGELGTLEFLEEIRKGVYGIAIWPASAASDYEELLGQLNMVIPEATQWKNRRPSIGDFVFGQRLDGDWVRGYVICVLPFLKLAMVDETKLVLVSNLATCEKPLSDMYAFSGVCELTDATHKFKEGQDYRFKVTGRTDKEKPDKFEILILKGHFEVKATVEPWIPTPEQLGVPCGHVNYGTTVCVTGYRNHIHMYVRPLDTLGLARYNFIMETVAKCAESSPFLKEPNIGQSVLALSADGNYYRAFITKVQEDRAHVMYQDLGRREYVDRKKLRIFPDYLKKLGYCISKILLQGIPKDIPPLIPIIEILDSLVENKVPLICTYDGIPSTEGVYLKFHDGESLNNMICKCIETNCEITSE</sequence>
<dbReference type="Proteomes" id="UP000504631">
    <property type="component" value="Unplaced"/>
</dbReference>
<keyword evidence="3" id="KW-1185">Reference proteome</keyword>
<proteinExistence type="predicted"/>
<dbReference type="PROSITE" id="PS50304">
    <property type="entry name" value="TUDOR"/>
    <property type="match status" value="1"/>
</dbReference>
<dbReference type="RefSeq" id="XP_033350609.1">
    <property type="nucleotide sequence ID" value="XM_033494718.1"/>
</dbReference>
<evidence type="ECO:0000256" key="1">
    <source>
        <dbReference type="SAM" id="MobiDB-lite"/>
    </source>
</evidence>
<dbReference type="Pfam" id="PF00567">
    <property type="entry name" value="TUDOR"/>
    <property type="match status" value="1"/>
</dbReference>
<feature type="region of interest" description="Disordered" evidence="1">
    <location>
        <begin position="1"/>
        <end position="34"/>
    </location>
</feature>